<feature type="compositionally biased region" description="Low complexity" evidence="6">
    <location>
        <begin position="479"/>
        <end position="494"/>
    </location>
</feature>
<name>A0ABD1KBQ5_9TELE</name>
<evidence type="ECO:0000256" key="3">
    <source>
        <dbReference type="ARBA" id="ARBA00022491"/>
    </source>
</evidence>
<sequence length="647" mass="68384">MSSSSQASSRRQWCYLCDLPKMPWAMIWDFSEAVCRGCVNYEGADRIELLIETARQLKRTHVMQDGRSPGPQSGKHGPGGKDGPIEGGRQPPERFERGRGEYGVPARLPNGLPRLEDGVPQEVSRQSPNARRMAMMGTVPPNLMAQGLVGAPHGLLAAVPGLSGRPGGTPLTISGPMLSEMSKRQVLGVGVAPFISPEIEKELKEKHRSVEALNELSESVRNRAEEWAGRPKPIRDTLVTLTSSTPFNVRFKKDHGLVGRIFAFDAKMGPETELKVFVEYPCGTGVVFSSLVTLVKQMFHDCQKDAGKVITSGYKYVEYEKRHGSGDWRLLTELLSDAVRTFKEPPSPDTLPQPYLDASCSILPTAICQMGRPGMPRVRRRKPSPEPEGGAAAGSIVERLTTEEQLRQHWALGSYPQMIHMAAAAAAASMPNAGQPQALQEGLAVHGSDPSPITALMNVADNVGAAGQSPKDAPGGSGMPHSSSAASASSGANSTLRQTSSSPMAASPAGQRRLASRNGEPGGGGSAGSSSGPAGAATGGAMPSEQAAGTGGDAAGAGGSNAPLCCTLCRERLEDTHFVQCPSVPGHKFCFPCTRDFIRGQGSGSEVYCPSGDKCPLVGSNVPWAFMQGEISTILAGDVKVKKERDP</sequence>
<evidence type="ECO:0000259" key="9">
    <source>
        <dbReference type="Pfam" id="PF25457"/>
    </source>
</evidence>
<feature type="region of interest" description="Disordered" evidence="6">
    <location>
        <begin position="61"/>
        <end position="128"/>
    </location>
</feature>
<dbReference type="Gene3D" id="1.10.10.1580">
    <property type="entry name" value="Interferon regulatory factor 2-binding protein"/>
    <property type="match status" value="1"/>
</dbReference>
<dbReference type="PANTHER" id="PTHR10816">
    <property type="entry name" value="MYELIN TRANSCRIPTION FACTOR 1-RELATED"/>
    <property type="match status" value="1"/>
</dbReference>
<feature type="region of interest" description="Disordered" evidence="6">
    <location>
        <begin position="372"/>
        <end position="395"/>
    </location>
</feature>
<keyword evidence="3" id="KW-0678">Repressor</keyword>
<dbReference type="Proteomes" id="UP001591681">
    <property type="component" value="Unassembled WGS sequence"/>
</dbReference>
<proteinExistence type="inferred from homology"/>
<dbReference type="AlphaFoldDB" id="A0ABD1KBQ5"/>
<evidence type="ECO:0000259" key="8">
    <source>
        <dbReference type="Pfam" id="PF25454"/>
    </source>
</evidence>
<reference evidence="10 11" key="1">
    <citation type="submission" date="2024-09" db="EMBL/GenBank/DDBJ databases">
        <title>A chromosome-level genome assembly of Gray's grenadier anchovy, Coilia grayii.</title>
        <authorList>
            <person name="Fu Z."/>
        </authorList>
    </citation>
    <scope>NUCLEOTIDE SEQUENCE [LARGE SCALE GENOMIC DNA]</scope>
    <source>
        <strain evidence="10">G4</strain>
        <tissue evidence="10">Muscle</tissue>
    </source>
</reference>
<feature type="domain" description="IRF-2BP1/2-like middle" evidence="9">
    <location>
        <begin position="196"/>
        <end position="355"/>
    </location>
</feature>
<comment type="function">
    <text evidence="5">Acts as a transcriptional repressor.</text>
</comment>
<feature type="compositionally biased region" description="Polar residues" evidence="6">
    <location>
        <begin position="495"/>
        <end position="504"/>
    </location>
</feature>
<dbReference type="Pfam" id="PF25454">
    <property type="entry name" value="zf-C3HC4_IRF-2BP1_2"/>
    <property type="match status" value="1"/>
</dbReference>
<dbReference type="GO" id="GO:0005634">
    <property type="term" value="C:nucleus"/>
    <property type="evidence" value="ECO:0007669"/>
    <property type="project" value="UniProtKB-SubCell"/>
</dbReference>
<accession>A0ABD1KBQ5</accession>
<evidence type="ECO:0000313" key="11">
    <source>
        <dbReference type="Proteomes" id="UP001591681"/>
    </source>
</evidence>
<dbReference type="InterPro" id="IPR022750">
    <property type="entry name" value="IRF-2BP1_2-like_Znf"/>
</dbReference>
<comment type="similarity">
    <text evidence="2">Belongs to the IRF2BP family.</text>
</comment>
<dbReference type="Pfam" id="PF25457">
    <property type="entry name" value="IRF-2BP1_2_M"/>
    <property type="match status" value="1"/>
</dbReference>
<dbReference type="Pfam" id="PF11261">
    <property type="entry name" value="IRF-2BP1_2"/>
    <property type="match status" value="1"/>
</dbReference>
<comment type="subcellular location">
    <subcellularLocation>
        <location evidence="1">Nucleus</location>
    </subcellularLocation>
</comment>
<dbReference type="EMBL" id="JBHFQA010000007">
    <property type="protein sequence ID" value="KAL2096527.1"/>
    <property type="molecule type" value="Genomic_DNA"/>
</dbReference>
<keyword evidence="4" id="KW-0539">Nucleus</keyword>
<feature type="compositionally biased region" description="Basic and acidic residues" evidence="6">
    <location>
        <begin position="91"/>
        <end position="100"/>
    </location>
</feature>
<dbReference type="InterPro" id="IPR058682">
    <property type="entry name" value="IRF-2BP1/2-like_M"/>
</dbReference>
<gene>
    <name evidence="10" type="ORF">ACEWY4_008675</name>
</gene>
<dbReference type="SUPFAM" id="SSF57850">
    <property type="entry name" value="RING/U-box"/>
    <property type="match status" value="1"/>
</dbReference>
<feature type="domain" description="Interferon regulatory factor 2-binding protein 1/2-like C3HC4 zinc finger" evidence="8">
    <location>
        <begin position="564"/>
        <end position="635"/>
    </location>
</feature>
<dbReference type="InterPro" id="IPR057414">
    <property type="entry name" value="Zf-C3HC4_IRF-2BP1_2"/>
</dbReference>
<comment type="caution">
    <text evidence="10">The sequence shown here is derived from an EMBL/GenBank/DDBJ whole genome shotgun (WGS) entry which is preliminary data.</text>
</comment>
<evidence type="ECO:0000256" key="5">
    <source>
        <dbReference type="ARBA" id="ARBA00059947"/>
    </source>
</evidence>
<organism evidence="10 11">
    <name type="scientific">Coilia grayii</name>
    <name type="common">Gray's grenadier anchovy</name>
    <dbReference type="NCBI Taxonomy" id="363190"/>
    <lineage>
        <taxon>Eukaryota</taxon>
        <taxon>Metazoa</taxon>
        <taxon>Chordata</taxon>
        <taxon>Craniata</taxon>
        <taxon>Vertebrata</taxon>
        <taxon>Euteleostomi</taxon>
        <taxon>Actinopterygii</taxon>
        <taxon>Neopterygii</taxon>
        <taxon>Teleostei</taxon>
        <taxon>Clupei</taxon>
        <taxon>Clupeiformes</taxon>
        <taxon>Clupeoidei</taxon>
        <taxon>Engraulidae</taxon>
        <taxon>Coilinae</taxon>
        <taxon>Coilia</taxon>
    </lineage>
</organism>
<evidence type="ECO:0000259" key="7">
    <source>
        <dbReference type="Pfam" id="PF11261"/>
    </source>
</evidence>
<feature type="compositionally biased region" description="Gly residues" evidence="6">
    <location>
        <begin position="76"/>
        <end position="86"/>
    </location>
</feature>
<feature type="compositionally biased region" description="Low complexity" evidence="6">
    <location>
        <begin position="528"/>
        <end position="548"/>
    </location>
</feature>
<dbReference type="PANTHER" id="PTHR10816:SF17">
    <property type="entry name" value="INTERFERON REGULATORY FACTOR 2-BINDING PROTEIN 1"/>
    <property type="match status" value="1"/>
</dbReference>
<evidence type="ECO:0000313" key="10">
    <source>
        <dbReference type="EMBL" id="KAL2096527.1"/>
    </source>
</evidence>
<keyword evidence="11" id="KW-1185">Reference proteome</keyword>
<evidence type="ECO:0000256" key="4">
    <source>
        <dbReference type="ARBA" id="ARBA00023242"/>
    </source>
</evidence>
<protein>
    <submittedName>
        <fullName evidence="10">Uncharacterized protein</fullName>
    </submittedName>
</protein>
<feature type="region of interest" description="Disordered" evidence="6">
    <location>
        <begin position="464"/>
        <end position="555"/>
    </location>
</feature>
<feature type="domain" description="Interferon regulatory factor 2-binding protein 1/2-like zinc finger" evidence="7">
    <location>
        <begin position="10"/>
        <end position="61"/>
    </location>
</feature>
<dbReference type="FunFam" id="1.10.10.1580:FF:000001">
    <property type="entry name" value="interferon regulatory factor 2-binding protein 2"/>
    <property type="match status" value="1"/>
</dbReference>
<evidence type="ECO:0000256" key="1">
    <source>
        <dbReference type="ARBA" id="ARBA00004123"/>
    </source>
</evidence>
<evidence type="ECO:0000256" key="2">
    <source>
        <dbReference type="ARBA" id="ARBA00010802"/>
    </source>
</evidence>
<evidence type="ECO:0000256" key="6">
    <source>
        <dbReference type="SAM" id="MobiDB-lite"/>
    </source>
</evidence>
<dbReference type="InterPro" id="IPR044882">
    <property type="entry name" value="I2BP1/2_C3HC4-RING_sf"/>
</dbReference>